<dbReference type="GO" id="GO:0051500">
    <property type="term" value="F:D-tyrosyl-tRNA(Tyr) deacylase activity"/>
    <property type="evidence" value="ECO:0007669"/>
    <property type="project" value="TreeGrafter"/>
</dbReference>
<comment type="similarity">
    <text evidence="1 2">Belongs to the DTD family.</text>
</comment>
<dbReference type="SUPFAM" id="SSF69500">
    <property type="entry name" value="DTD-like"/>
    <property type="match status" value="1"/>
</dbReference>
<dbReference type="Proteomes" id="UP000824165">
    <property type="component" value="Unassembled WGS sequence"/>
</dbReference>
<keyword evidence="2 3" id="KW-0378">Hydrolase</keyword>
<dbReference type="PANTHER" id="PTHR10472:SF5">
    <property type="entry name" value="D-AMINOACYL-TRNA DEACYLASE 1"/>
    <property type="match status" value="1"/>
</dbReference>
<reference evidence="3" key="2">
    <citation type="journal article" date="2021" name="PeerJ">
        <title>Extensive microbial diversity within the chicken gut microbiome revealed by metagenomics and culture.</title>
        <authorList>
            <person name="Gilroy R."/>
            <person name="Ravi A."/>
            <person name="Getino M."/>
            <person name="Pursley I."/>
            <person name="Horton D.L."/>
            <person name="Alikhan N.F."/>
            <person name="Baker D."/>
            <person name="Gharbi K."/>
            <person name="Hall N."/>
            <person name="Watson M."/>
            <person name="Adriaenssens E.M."/>
            <person name="Foster-Nyarko E."/>
            <person name="Jarju S."/>
            <person name="Secka A."/>
            <person name="Antonio M."/>
            <person name="Oren A."/>
            <person name="Chaudhuri R.R."/>
            <person name="La Ragione R."/>
            <person name="Hildebrand F."/>
            <person name="Pallen M.J."/>
        </authorList>
    </citation>
    <scope>NUCLEOTIDE SEQUENCE</scope>
    <source>
        <strain evidence="3">CHK181-108</strain>
    </source>
</reference>
<dbReference type="EC" id="3.1.1.96" evidence="2"/>
<sequence length="145" mass="15624">MRAVLQRVSGASVAVDGSVAGAIDDGLLVLVGFGRDDSEDVLEKMAQKIIRLRVFSDENDKINLSVKDIGGGLLVVSQFTLYWSCRKGTRPSFDGAMEPGRAEELYNKFTEILKDSGLKVETGIFGADMKVSLINDGPVTVALEL</sequence>
<dbReference type="NCBIfam" id="TIGR00256">
    <property type="entry name" value="D-aminoacyl-tRNA deacylase"/>
    <property type="match status" value="1"/>
</dbReference>
<dbReference type="GO" id="GO:0019478">
    <property type="term" value="P:D-amino acid catabolic process"/>
    <property type="evidence" value="ECO:0007669"/>
    <property type="project" value="UniProtKB-UniRule"/>
</dbReference>
<evidence type="ECO:0000313" key="3">
    <source>
        <dbReference type="EMBL" id="HIT85381.1"/>
    </source>
</evidence>
<dbReference type="Pfam" id="PF02580">
    <property type="entry name" value="Tyr_Deacylase"/>
    <property type="match status" value="1"/>
</dbReference>
<dbReference type="FunFam" id="3.50.80.10:FF:000001">
    <property type="entry name" value="D-aminoacyl-tRNA deacylase"/>
    <property type="match status" value="1"/>
</dbReference>
<keyword evidence="2" id="KW-0963">Cytoplasm</keyword>
<dbReference type="InterPro" id="IPR023509">
    <property type="entry name" value="DTD-like_sf"/>
</dbReference>
<comment type="catalytic activity">
    <reaction evidence="2">
        <text>glycyl-tRNA(Ala) + H2O = tRNA(Ala) + glycine + H(+)</text>
        <dbReference type="Rhea" id="RHEA:53744"/>
        <dbReference type="Rhea" id="RHEA-COMP:9657"/>
        <dbReference type="Rhea" id="RHEA-COMP:13640"/>
        <dbReference type="ChEBI" id="CHEBI:15377"/>
        <dbReference type="ChEBI" id="CHEBI:15378"/>
        <dbReference type="ChEBI" id="CHEBI:57305"/>
        <dbReference type="ChEBI" id="CHEBI:78442"/>
        <dbReference type="ChEBI" id="CHEBI:78522"/>
    </reaction>
</comment>
<dbReference type="GO" id="GO:0005737">
    <property type="term" value="C:cytoplasm"/>
    <property type="evidence" value="ECO:0007669"/>
    <property type="project" value="UniProtKB-SubCell"/>
</dbReference>
<comment type="subunit">
    <text evidence="2">Homodimer.</text>
</comment>
<dbReference type="Gene3D" id="3.50.80.10">
    <property type="entry name" value="D-tyrosyl-tRNA(Tyr) deacylase"/>
    <property type="match status" value="1"/>
</dbReference>
<dbReference type="InterPro" id="IPR003732">
    <property type="entry name" value="Daa-tRNA_deacyls_DTD"/>
</dbReference>
<reference evidence="3" key="1">
    <citation type="submission" date="2020-10" db="EMBL/GenBank/DDBJ databases">
        <authorList>
            <person name="Gilroy R."/>
        </authorList>
    </citation>
    <scope>NUCLEOTIDE SEQUENCE</scope>
    <source>
        <strain evidence="3">CHK181-108</strain>
    </source>
</reference>
<name>A0A9D1KQT9_9FIRM</name>
<feature type="short sequence motif" description="Gly-cisPro motif, important for rejection of L-amino acids" evidence="2">
    <location>
        <begin position="137"/>
        <end position="138"/>
    </location>
</feature>
<dbReference type="EMBL" id="DVLU01000054">
    <property type="protein sequence ID" value="HIT85381.1"/>
    <property type="molecule type" value="Genomic_DNA"/>
</dbReference>
<protein>
    <recommendedName>
        <fullName evidence="2">D-aminoacyl-tRNA deacylase</fullName>
        <shortName evidence="2">DTD</shortName>
        <ecNumber evidence="2">3.1.1.96</ecNumber>
    </recommendedName>
    <alternativeName>
        <fullName evidence="2">Gly-tRNA(Ala) deacylase</fullName>
        <ecNumber evidence="2">3.1.1.-</ecNumber>
    </alternativeName>
</protein>
<comment type="function">
    <text evidence="2">An aminoacyl-tRNA editing enzyme that deacylates mischarged D-aminoacyl-tRNAs. Also deacylates mischarged glycyl-tRNA(Ala), protecting cells against glycine mischarging by AlaRS. Acts via tRNA-based rather than protein-based catalysis; rejects L-amino acids rather than detecting D-amino acids in the active site. By recycling D-aminoacyl-tRNA to D-amino acids and free tRNA molecules, this enzyme counteracts the toxicity associated with the formation of D-aminoacyl-tRNA entities in vivo and helps enforce protein L-homochirality.</text>
</comment>
<keyword evidence="2" id="KW-0694">RNA-binding</keyword>
<keyword evidence="2" id="KW-0820">tRNA-binding</keyword>
<comment type="caution">
    <text evidence="3">The sequence shown here is derived from an EMBL/GenBank/DDBJ whole genome shotgun (WGS) entry which is preliminary data.</text>
</comment>
<dbReference type="EC" id="3.1.1.-" evidence="2"/>
<evidence type="ECO:0000256" key="2">
    <source>
        <dbReference type="HAMAP-Rule" id="MF_00518"/>
    </source>
</evidence>
<dbReference type="PANTHER" id="PTHR10472">
    <property type="entry name" value="D-TYROSYL-TRNA TYR DEACYLASE"/>
    <property type="match status" value="1"/>
</dbReference>
<accession>A0A9D1KQT9</accession>
<comment type="domain">
    <text evidence="2">A Gly-cisPro motif from one monomer fits into the active site of the other monomer to allow specific chiral rejection of L-amino acids.</text>
</comment>
<comment type="subcellular location">
    <subcellularLocation>
        <location evidence="2">Cytoplasm</location>
    </subcellularLocation>
</comment>
<dbReference type="GO" id="GO:0106026">
    <property type="term" value="F:Gly-tRNA(Ala) deacylase activity"/>
    <property type="evidence" value="ECO:0007669"/>
    <property type="project" value="UniProtKB-UniRule"/>
</dbReference>
<dbReference type="GO" id="GO:0000049">
    <property type="term" value="F:tRNA binding"/>
    <property type="evidence" value="ECO:0007669"/>
    <property type="project" value="UniProtKB-UniRule"/>
</dbReference>
<proteinExistence type="inferred from homology"/>
<organism evidence="3 4">
    <name type="scientific">Candidatus Ornithomonoglobus intestinigallinarum</name>
    <dbReference type="NCBI Taxonomy" id="2840894"/>
    <lineage>
        <taxon>Bacteria</taxon>
        <taxon>Bacillati</taxon>
        <taxon>Bacillota</taxon>
        <taxon>Clostridia</taxon>
        <taxon>Candidatus Ornithomonoglobus</taxon>
    </lineage>
</organism>
<evidence type="ECO:0000313" key="4">
    <source>
        <dbReference type="Proteomes" id="UP000824165"/>
    </source>
</evidence>
<evidence type="ECO:0000256" key="1">
    <source>
        <dbReference type="ARBA" id="ARBA00009673"/>
    </source>
</evidence>
<dbReference type="HAMAP" id="MF_00518">
    <property type="entry name" value="Deacylase_Dtd"/>
    <property type="match status" value="1"/>
</dbReference>
<dbReference type="GO" id="GO:0043908">
    <property type="term" value="F:Ser(Gly)-tRNA(Ala) hydrolase activity"/>
    <property type="evidence" value="ECO:0007669"/>
    <property type="project" value="UniProtKB-UniRule"/>
</dbReference>
<comment type="catalytic activity">
    <reaction evidence="2">
        <text>a D-aminoacyl-tRNA + H2O = a tRNA + a D-alpha-amino acid + H(+)</text>
        <dbReference type="Rhea" id="RHEA:13953"/>
        <dbReference type="Rhea" id="RHEA-COMP:10123"/>
        <dbReference type="Rhea" id="RHEA-COMP:10124"/>
        <dbReference type="ChEBI" id="CHEBI:15377"/>
        <dbReference type="ChEBI" id="CHEBI:15378"/>
        <dbReference type="ChEBI" id="CHEBI:59871"/>
        <dbReference type="ChEBI" id="CHEBI:78442"/>
        <dbReference type="ChEBI" id="CHEBI:79333"/>
        <dbReference type="EC" id="3.1.1.96"/>
    </reaction>
</comment>
<dbReference type="CDD" id="cd00563">
    <property type="entry name" value="Dtyr_deacylase"/>
    <property type="match status" value="1"/>
</dbReference>
<dbReference type="AlphaFoldDB" id="A0A9D1KQT9"/>
<gene>
    <name evidence="2" type="primary">dtd</name>
    <name evidence="3" type="ORF">IAA60_05690</name>
</gene>